<sequence>MSFFDDSISVESRRDKFDEEIEENEFEIFDKEKNYEEKKISQKYVIINDEQESTTIINRNLNTNKKTINIKGEYHSFKLPKFLEVYPIIEKKKTIEKQNNEQNVLSIEKETYDISQVGPNKSAVISWTFDENLYTQIKDKEDMNQHVSKTQNNNQECLTDDSELSISDLDEFYEKYDIDSSEIISVSSNDENDNQNILLNNLEFLETNSFIVEYEDGKKILFVDNNPYILEEDNDLNYLIECTDENVLLIHGKIGKKLFIKTISKDEQIPPQKFNTPEENIYYSLNENT</sequence>
<dbReference type="Proteomes" id="UP000507163">
    <property type="component" value="Chromosome 13"/>
</dbReference>
<evidence type="ECO:0000313" key="1">
    <source>
        <dbReference type="EMBL" id="SCM05721.1"/>
    </source>
</evidence>
<gene>
    <name evidence="1" type="ORF">PCHAJ_000399100</name>
</gene>
<protein>
    <submittedName>
        <fullName evidence="1">Uncharacterized protein</fullName>
    </submittedName>
</protein>
<name>A0A1C6XMR0_PLACU</name>
<organism evidence="1 2">
    <name type="scientific">Plasmodium chabaudi chabaudi</name>
    <dbReference type="NCBI Taxonomy" id="31271"/>
    <lineage>
        <taxon>Eukaryota</taxon>
        <taxon>Sar</taxon>
        <taxon>Alveolata</taxon>
        <taxon>Apicomplexa</taxon>
        <taxon>Aconoidasida</taxon>
        <taxon>Haemosporida</taxon>
        <taxon>Plasmodiidae</taxon>
        <taxon>Plasmodium</taxon>
        <taxon>Plasmodium (Vinckeia)</taxon>
    </lineage>
</organism>
<reference evidence="1 2" key="1">
    <citation type="submission" date="2016-08" db="EMBL/GenBank/DDBJ databases">
        <authorList>
            <consortium name="Pathogen Informatics"/>
        </authorList>
    </citation>
    <scope>NUCLEOTIDE SEQUENCE [LARGE SCALE GENOMIC DNA]</scope>
    <source>
        <strain evidence="1 2">AJ</strain>
    </source>
</reference>
<evidence type="ECO:0000313" key="2">
    <source>
        <dbReference type="Proteomes" id="UP000507163"/>
    </source>
</evidence>
<accession>A0A1C6XMR0</accession>
<proteinExistence type="predicted"/>
<dbReference type="EMBL" id="LT608179">
    <property type="protein sequence ID" value="SCM05721.1"/>
    <property type="molecule type" value="Genomic_DNA"/>
</dbReference>
<dbReference type="AlphaFoldDB" id="A0A1C6XMR0"/>